<evidence type="ECO:0000313" key="1">
    <source>
        <dbReference type="EMBL" id="KAJ1179397.1"/>
    </source>
</evidence>
<sequence length="124" mass="13610">MWSAPDAKMVAVIAAVNWAKSCCTQRQSSNRAVRPRGHLRNIYPSPRSVGGARNHEYLDGLQMPHLTYAQVGELEGKVLLEELQESLGGMASGKAHGPDGIPVEFYRTYSAVVLPRLLDILHEA</sequence>
<proteinExistence type="predicted"/>
<reference evidence="1" key="1">
    <citation type="journal article" date="2022" name="bioRxiv">
        <title>Sequencing and chromosome-scale assembly of the giantPleurodeles waltlgenome.</title>
        <authorList>
            <person name="Brown T."/>
            <person name="Elewa A."/>
            <person name="Iarovenko S."/>
            <person name="Subramanian E."/>
            <person name="Araus A.J."/>
            <person name="Petzold A."/>
            <person name="Susuki M."/>
            <person name="Suzuki K.-i.T."/>
            <person name="Hayashi T."/>
            <person name="Toyoda A."/>
            <person name="Oliveira C."/>
            <person name="Osipova E."/>
            <person name="Leigh N.D."/>
            <person name="Simon A."/>
            <person name="Yun M.H."/>
        </authorList>
    </citation>
    <scope>NUCLEOTIDE SEQUENCE</scope>
    <source>
        <strain evidence="1">20211129_DDA</strain>
        <tissue evidence="1">Liver</tissue>
    </source>
</reference>
<organism evidence="1 2">
    <name type="scientific">Pleurodeles waltl</name>
    <name type="common">Iberian ribbed newt</name>
    <dbReference type="NCBI Taxonomy" id="8319"/>
    <lineage>
        <taxon>Eukaryota</taxon>
        <taxon>Metazoa</taxon>
        <taxon>Chordata</taxon>
        <taxon>Craniata</taxon>
        <taxon>Vertebrata</taxon>
        <taxon>Euteleostomi</taxon>
        <taxon>Amphibia</taxon>
        <taxon>Batrachia</taxon>
        <taxon>Caudata</taxon>
        <taxon>Salamandroidea</taxon>
        <taxon>Salamandridae</taxon>
        <taxon>Pleurodelinae</taxon>
        <taxon>Pleurodeles</taxon>
    </lineage>
</organism>
<dbReference type="AlphaFoldDB" id="A0AAV7TRX3"/>
<accession>A0AAV7TRX3</accession>
<comment type="caution">
    <text evidence="1">The sequence shown here is derived from an EMBL/GenBank/DDBJ whole genome shotgun (WGS) entry which is preliminary data.</text>
</comment>
<evidence type="ECO:0000313" key="2">
    <source>
        <dbReference type="Proteomes" id="UP001066276"/>
    </source>
</evidence>
<keyword evidence="2" id="KW-1185">Reference proteome</keyword>
<dbReference type="Proteomes" id="UP001066276">
    <property type="component" value="Chromosome 3_2"/>
</dbReference>
<name>A0AAV7TRX3_PLEWA</name>
<protein>
    <submittedName>
        <fullName evidence="1">Uncharacterized protein</fullName>
    </submittedName>
</protein>
<dbReference type="EMBL" id="JANPWB010000006">
    <property type="protein sequence ID" value="KAJ1179397.1"/>
    <property type="molecule type" value="Genomic_DNA"/>
</dbReference>
<gene>
    <name evidence="1" type="ORF">NDU88_004631</name>
</gene>